<evidence type="ECO:0000313" key="3">
    <source>
        <dbReference type="Proteomes" id="UP001162780"/>
    </source>
</evidence>
<dbReference type="RefSeq" id="WP_269021738.1">
    <property type="nucleotide sequence ID" value="NZ_CP113517.1"/>
</dbReference>
<gene>
    <name evidence="2" type="ORF">NM686_011175</name>
</gene>
<dbReference type="Proteomes" id="UP001162780">
    <property type="component" value="Chromosome"/>
</dbReference>
<dbReference type="EMBL" id="CP113517">
    <property type="protein sequence ID" value="WAR42965.1"/>
    <property type="molecule type" value="Genomic_DNA"/>
</dbReference>
<evidence type="ECO:0000259" key="1">
    <source>
        <dbReference type="Pfam" id="PF07238"/>
    </source>
</evidence>
<sequence length="195" mass="22152">MFTANTERRRFFRIDDTLCISYRLIDPETASAGLKAMEPLSRQFSVAATLDVLSQEAQRIMLRIEKQNPEWLELYQVLDAKINTLAQAMMFACSDVDAQNCRDVNLSASGVAFAQSSLLDIGQNLAIEMYLPSTLALILVYGKVVNCQELGEGQYSISVDYTHIRAEDQELLIKHVVRRQWQQLQQNKMRAESLS</sequence>
<protein>
    <submittedName>
        <fullName evidence="2">PilZ domain-containing protein</fullName>
    </submittedName>
</protein>
<accession>A0ABY7GCF5</accession>
<dbReference type="Pfam" id="PF07238">
    <property type="entry name" value="PilZ"/>
    <property type="match status" value="1"/>
</dbReference>
<dbReference type="InterPro" id="IPR009875">
    <property type="entry name" value="PilZ_domain"/>
</dbReference>
<reference evidence="2" key="1">
    <citation type="submission" date="2022-11" db="EMBL/GenBank/DDBJ databases">
        <title>Methylomonas rapida sp. nov., Carotenoid-Producing Obligate Methanotrophs with High Growth Characteristics and Biotechnological Potential.</title>
        <authorList>
            <person name="Tikhonova E.N."/>
            <person name="Suleimanov R.Z."/>
            <person name="Miroshnikov K."/>
            <person name="Oshkin I.Y."/>
            <person name="Belova S.E."/>
            <person name="Danilova O.V."/>
            <person name="Ashikhmin A."/>
            <person name="Konopkin A."/>
            <person name="But S.Y."/>
            <person name="Khmelenina V.N."/>
            <person name="Kuznetsov N."/>
            <person name="Pimenov N.V."/>
            <person name="Dedysh S.N."/>
        </authorList>
    </citation>
    <scope>NUCLEOTIDE SEQUENCE</scope>
    <source>
        <strain evidence="2">MP1</strain>
    </source>
</reference>
<name>A0ABY7GCF5_9GAMM</name>
<feature type="domain" description="PilZ" evidence="1">
    <location>
        <begin position="99"/>
        <end position="176"/>
    </location>
</feature>
<organism evidence="2 3">
    <name type="scientific">Methylomonas rapida</name>
    <dbReference type="NCBI Taxonomy" id="2963939"/>
    <lineage>
        <taxon>Bacteria</taxon>
        <taxon>Pseudomonadati</taxon>
        <taxon>Pseudomonadota</taxon>
        <taxon>Gammaproteobacteria</taxon>
        <taxon>Methylococcales</taxon>
        <taxon>Methylococcaceae</taxon>
        <taxon>Methylomonas</taxon>
    </lineage>
</organism>
<evidence type="ECO:0000313" key="2">
    <source>
        <dbReference type="EMBL" id="WAR42965.1"/>
    </source>
</evidence>
<keyword evidence="3" id="KW-1185">Reference proteome</keyword>
<proteinExistence type="predicted"/>